<dbReference type="EMBL" id="FZQP02000793">
    <property type="protein sequence ID" value="VVC90465.1"/>
    <property type="molecule type" value="Genomic_DNA"/>
</dbReference>
<accession>A0A5E4PWR1</accession>
<gene>
    <name evidence="1" type="ORF">LSINAPIS_LOCUS3367</name>
</gene>
<keyword evidence="2" id="KW-1185">Reference proteome</keyword>
<dbReference type="AlphaFoldDB" id="A0A5E4PWR1"/>
<proteinExistence type="predicted"/>
<evidence type="ECO:0000313" key="1">
    <source>
        <dbReference type="EMBL" id="VVC90465.1"/>
    </source>
</evidence>
<reference evidence="1 2" key="1">
    <citation type="submission" date="2017-07" db="EMBL/GenBank/DDBJ databases">
        <authorList>
            <person name="Talla V."/>
            <person name="Backstrom N."/>
        </authorList>
    </citation>
    <scope>NUCLEOTIDE SEQUENCE [LARGE SCALE GENOMIC DNA]</scope>
</reference>
<protein>
    <submittedName>
        <fullName evidence="1">Uncharacterized protein</fullName>
    </submittedName>
</protein>
<organism evidence="1 2">
    <name type="scientific">Leptidea sinapis</name>
    <dbReference type="NCBI Taxonomy" id="189913"/>
    <lineage>
        <taxon>Eukaryota</taxon>
        <taxon>Metazoa</taxon>
        <taxon>Ecdysozoa</taxon>
        <taxon>Arthropoda</taxon>
        <taxon>Hexapoda</taxon>
        <taxon>Insecta</taxon>
        <taxon>Pterygota</taxon>
        <taxon>Neoptera</taxon>
        <taxon>Endopterygota</taxon>
        <taxon>Lepidoptera</taxon>
        <taxon>Glossata</taxon>
        <taxon>Ditrysia</taxon>
        <taxon>Papilionoidea</taxon>
        <taxon>Pieridae</taxon>
        <taxon>Dismorphiinae</taxon>
        <taxon>Leptidea</taxon>
    </lineage>
</organism>
<name>A0A5E4PWR1_9NEOP</name>
<dbReference type="Proteomes" id="UP000324832">
    <property type="component" value="Unassembled WGS sequence"/>
</dbReference>
<sequence>MQSYVTNLTNIDLITMEDIYVHPQLGASRHPWGIWTPKSGLQVFYDRDRMLRRFNLKKYPLKGDIGANSAMEQ</sequence>
<evidence type="ECO:0000313" key="2">
    <source>
        <dbReference type="Proteomes" id="UP000324832"/>
    </source>
</evidence>